<comment type="catalytic activity">
    <reaction evidence="5 8">
        <text>a 2'-deoxycytidine in DNA + S-adenosyl-L-methionine = a 5-methyl-2'-deoxycytidine in DNA + S-adenosyl-L-homocysteine + H(+)</text>
        <dbReference type="Rhea" id="RHEA:13681"/>
        <dbReference type="Rhea" id="RHEA-COMP:11369"/>
        <dbReference type="Rhea" id="RHEA-COMP:11370"/>
        <dbReference type="ChEBI" id="CHEBI:15378"/>
        <dbReference type="ChEBI" id="CHEBI:57856"/>
        <dbReference type="ChEBI" id="CHEBI:59789"/>
        <dbReference type="ChEBI" id="CHEBI:85452"/>
        <dbReference type="ChEBI" id="CHEBI:85454"/>
        <dbReference type="EC" id="2.1.1.37"/>
    </reaction>
</comment>
<dbReference type="InterPro" id="IPR018117">
    <property type="entry name" value="C5_DNA_meth_AS"/>
</dbReference>
<keyword evidence="11" id="KW-1185">Reference proteome</keyword>
<reference evidence="10 11" key="1">
    <citation type="submission" date="2019-08" db="EMBL/GenBank/DDBJ databases">
        <title>Phlebobacter frassis gen. nov. sp. nov., a new member of family Sphingobacteriaceae isolated from sand fly rearing media.</title>
        <authorList>
            <person name="Kakumanu M.L."/>
            <person name="Marayati B.F."/>
            <person name="Wada-Katsumata A."/>
            <person name="Wasserberg G."/>
            <person name="Schal C."/>
            <person name="Apperson C.S."/>
            <person name="Ponnusamy L."/>
        </authorList>
    </citation>
    <scope>NUCLEOTIDE SEQUENCE [LARGE SCALE GENOMIC DNA]</scope>
    <source>
        <strain evidence="10 11">SSI9</strain>
    </source>
</reference>
<feature type="compositionally biased region" description="Polar residues" evidence="9">
    <location>
        <begin position="225"/>
        <end position="235"/>
    </location>
</feature>
<evidence type="ECO:0000256" key="4">
    <source>
        <dbReference type="ARBA" id="ARBA00022747"/>
    </source>
</evidence>
<dbReference type="GO" id="GO:0009307">
    <property type="term" value="P:DNA restriction-modification system"/>
    <property type="evidence" value="ECO:0007669"/>
    <property type="project" value="UniProtKB-KW"/>
</dbReference>
<dbReference type="EC" id="2.1.1.37" evidence="8"/>
<dbReference type="NCBIfam" id="TIGR00675">
    <property type="entry name" value="dcm"/>
    <property type="match status" value="1"/>
</dbReference>
<name>A0A5D4HA10_9SPHI</name>
<dbReference type="SUPFAM" id="SSF53335">
    <property type="entry name" value="S-adenosyl-L-methionine-dependent methyltransferases"/>
    <property type="match status" value="1"/>
</dbReference>
<evidence type="ECO:0000256" key="1">
    <source>
        <dbReference type="ARBA" id="ARBA00022603"/>
    </source>
</evidence>
<dbReference type="Proteomes" id="UP000322362">
    <property type="component" value="Unassembled WGS sequence"/>
</dbReference>
<evidence type="ECO:0000256" key="6">
    <source>
        <dbReference type="PROSITE-ProRule" id="PRU01016"/>
    </source>
</evidence>
<evidence type="ECO:0000256" key="5">
    <source>
        <dbReference type="ARBA" id="ARBA00047422"/>
    </source>
</evidence>
<keyword evidence="4" id="KW-0680">Restriction system</keyword>
<accession>A0A5D4HA10</accession>
<dbReference type="PROSITE" id="PS51679">
    <property type="entry name" value="SAM_MT_C5"/>
    <property type="match status" value="1"/>
</dbReference>
<gene>
    <name evidence="10" type="ORF">FXV77_05535</name>
</gene>
<evidence type="ECO:0000313" key="10">
    <source>
        <dbReference type="EMBL" id="TYR37467.1"/>
    </source>
</evidence>
<feature type="compositionally biased region" description="Polar residues" evidence="9">
    <location>
        <begin position="176"/>
        <end position="192"/>
    </location>
</feature>
<keyword evidence="2 6" id="KW-0808">Transferase</keyword>
<dbReference type="GO" id="GO:0032259">
    <property type="term" value="P:methylation"/>
    <property type="evidence" value="ECO:0007669"/>
    <property type="project" value="UniProtKB-KW"/>
</dbReference>
<proteinExistence type="inferred from homology"/>
<dbReference type="GO" id="GO:0003886">
    <property type="term" value="F:DNA (cytosine-5-)-methyltransferase activity"/>
    <property type="evidence" value="ECO:0007669"/>
    <property type="project" value="UniProtKB-EC"/>
</dbReference>
<dbReference type="InterPro" id="IPR029063">
    <property type="entry name" value="SAM-dependent_MTases_sf"/>
</dbReference>
<evidence type="ECO:0000313" key="11">
    <source>
        <dbReference type="Proteomes" id="UP000322362"/>
    </source>
</evidence>
<evidence type="ECO:0000256" key="8">
    <source>
        <dbReference type="RuleBase" id="RU000417"/>
    </source>
</evidence>
<dbReference type="AlphaFoldDB" id="A0A5D4HA10"/>
<keyword evidence="3 6" id="KW-0949">S-adenosyl-L-methionine</keyword>
<evidence type="ECO:0000256" key="2">
    <source>
        <dbReference type="ARBA" id="ARBA00022679"/>
    </source>
</evidence>
<feature type="region of interest" description="Disordered" evidence="9">
    <location>
        <begin position="171"/>
        <end position="258"/>
    </location>
</feature>
<dbReference type="PANTHER" id="PTHR46098">
    <property type="entry name" value="TRNA (CYTOSINE(38)-C(5))-METHYLTRANSFERASE"/>
    <property type="match status" value="1"/>
</dbReference>
<dbReference type="Pfam" id="PF00145">
    <property type="entry name" value="DNA_methylase"/>
    <property type="match status" value="1"/>
</dbReference>
<evidence type="ECO:0000256" key="7">
    <source>
        <dbReference type="RuleBase" id="RU000416"/>
    </source>
</evidence>
<keyword evidence="1 6" id="KW-0489">Methyltransferase</keyword>
<comment type="similarity">
    <text evidence="6 7">Belongs to the class I-like SAM-binding methyltransferase superfamily. C5-methyltransferase family.</text>
</comment>
<organism evidence="10 11">
    <name type="scientific">Sphingobacterium phlebotomi</name>
    <dbReference type="NCBI Taxonomy" id="2605433"/>
    <lineage>
        <taxon>Bacteria</taxon>
        <taxon>Pseudomonadati</taxon>
        <taxon>Bacteroidota</taxon>
        <taxon>Sphingobacteriia</taxon>
        <taxon>Sphingobacteriales</taxon>
        <taxon>Sphingobacteriaceae</taxon>
        <taxon>Sphingobacterium</taxon>
    </lineage>
</organism>
<dbReference type="PRINTS" id="PR00105">
    <property type="entry name" value="C5METTRFRASE"/>
</dbReference>
<dbReference type="InterPro" id="IPR001525">
    <property type="entry name" value="C5_MeTfrase"/>
</dbReference>
<dbReference type="InterPro" id="IPR050750">
    <property type="entry name" value="C5-MTase"/>
</dbReference>
<dbReference type="RefSeq" id="WP_148918208.1">
    <property type="nucleotide sequence ID" value="NZ_VTAV01000002.1"/>
</dbReference>
<dbReference type="PROSITE" id="PS00094">
    <property type="entry name" value="C5_MTASE_1"/>
    <property type="match status" value="1"/>
</dbReference>
<dbReference type="PANTHER" id="PTHR46098:SF1">
    <property type="entry name" value="TRNA (CYTOSINE(38)-C(5))-METHYLTRANSFERASE"/>
    <property type="match status" value="1"/>
</dbReference>
<evidence type="ECO:0000256" key="3">
    <source>
        <dbReference type="ARBA" id="ARBA00022691"/>
    </source>
</evidence>
<protein>
    <recommendedName>
        <fullName evidence="8">Cytosine-specific methyltransferase</fullName>
        <ecNumber evidence="8">2.1.1.37</ecNumber>
    </recommendedName>
</protein>
<feature type="compositionally biased region" description="Basic and acidic residues" evidence="9">
    <location>
        <begin position="204"/>
        <end position="219"/>
    </location>
</feature>
<feature type="active site" evidence="6">
    <location>
        <position position="76"/>
    </location>
</feature>
<dbReference type="EMBL" id="VTAV01000002">
    <property type="protein sequence ID" value="TYR37467.1"/>
    <property type="molecule type" value="Genomic_DNA"/>
</dbReference>
<dbReference type="Gene3D" id="3.40.50.150">
    <property type="entry name" value="Vaccinia Virus protein VP39"/>
    <property type="match status" value="1"/>
</dbReference>
<comment type="caution">
    <text evidence="10">The sequence shown here is derived from an EMBL/GenBank/DDBJ whole genome shotgun (WGS) entry which is preliminary data.</text>
</comment>
<evidence type="ECO:0000256" key="9">
    <source>
        <dbReference type="SAM" id="MobiDB-lite"/>
    </source>
</evidence>
<sequence>MDLCLRHGSLFAGVGGFDLAAAWMGWHNVFHCEINPFCQKVLKYHFPESICYEDIKEADFRKHKGEIDILTGGFPCQPFSVAGKRKGTDDDRYLWPEMLRAVCDIRPEWVVAENVRGLLNWNGGMVFEEVCSNLETEGYEVLPFLLPAAGVGAPHRRERIWIIGRDKKSIGKDLQEGSSSHTNSFGCNNGGDNRQGRPHNGHGRASEEDKQERKRRESRSGTACPFTSNADTFDVQNGWPKRGRFEEENPGRTSGRPQHAYVQDYWKDFPSVSPVCRPDDGVFSRLDGISFSKFRTESIKGFGNAIVPQIAYQIFKSIEACLRYGYNA</sequence>